<dbReference type="Proteomes" id="UP001138540">
    <property type="component" value="Unassembled WGS sequence"/>
</dbReference>
<comment type="caution">
    <text evidence="1">The sequence shown here is derived from an EMBL/GenBank/DDBJ whole genome shotgun (WGS) entry which is preliminary data.</text>
</comment>
<gene>
    <name evidence="1" type="ORF">HNP60_001957</name>
</gene>
<dbReference type="RefSeq" id="WP_184152997.1">
    <property type="nucleotide sequence ID" value="NZ_JACHKA010000001.1"/>
</dbReference>
<name>A0ABR6NFC1_9SPHN</name>
<sequence>MNDIETICANSYRNFHVRGFDYLCLSRTLELTRKVYFFDGDLAHLPELVIPHNHRYAFVTTVMAGAVRNRTYFSIGDGDGARLSKYMFHSSRYDRFSYRTPLNGGDGFTWEREEFLVEEGRSRVFTRGDYYRSRADQIHTLNIRCEGTVLLLEQFADELPIDVPTQAWRRVGSRVPPSLDGLYDRMTPDHARHRIEQFLNLVGNAYGVPTSW</sequence>
<keyword evidence="2" id="KW-1185">Reference proteome</keyword>
<reference evidence="1 2" key="1">
    <citation type="submission" date="2020-08" db="EMBL/GenBank/DDBJ databases">
        <title>Exploring microbial biodiversity for novel pathways involved in the catabolism of aromatic compounds derived from lignin.</title>
        <authorList>
            <person name="Elkins J."/>
        </authorList>
    </citation>
    <scope>NUCLEOTIDE SEQUENCE [LARGE SCALE GENOMIC DNA]</scope>
    <source>
        <strain evidence="1 2">B1D3A</strain>
    </source>
</reference>
<dbReference type="EMBL" id="JACHKA010000001">
    <property type="protein sequence ID" value="MBB5985983.1"/>
    <property type="molecule type" value="Genomic_DNA"/>
</dbReference>
<organism evidence="1 2">
    <name type="scientific">Sphingobium lignivorans</name>
    <dbReference type="NCBI Taxonomy" id="2735886"/>
    <lineage>
        <taxon>Bacteria</taxon>
        <taxon>Pseudomonadati</taxon>
        <taxon>Pseudomonadota</taxon>
        <taxon>Alphaproteobacteria</taxon>
        <taxon>Sphingomonadales</taxon>
        <taxon>Sphingomonadaceae</taxon>
        <taxon>Sphingobium</taxon>
    </lineage>
</organism>
<accession>A0ABR6NFC1</accession>
<protein>
    <submittedName>
        <fullName evidence="1">Uncharacterized protein</fullName>
    </submittedName>
</protein>
<proteinExistence type="predicted"/>
<evidence type="ECO:0000313" key="1">
    <source>
        <dbReference type="EMBL" id="MBB5985983.1"/>
    </source>
</evidence>
<evidence type="ECO:0000313" key="2">
    <source>
        <dbReference type="Proteomes" id="UP001138540"/>
    </source>
</evidence>